<evidence type="ECO:0000256" key="2">
    <source>
        <dbReference type="ARBA" id="ARBA00023015"/>
    </source>
</evidence>
<evidence type="ECO:0000259" key="5">
    <source>
        <dbReference type="Pfam" id="PF04542"/>
    </source>
</evidence>
<dbReference type="Gene3D" id="1.10.10.10">
    <property type="entry name" value="Winged helix-like DNA-binding domain superfamily/Winged helix DNA-binding domain"/>
    <property type="match status" value="1"/>
</dbReference>
<dbReference type="InterPro" id="IPR013324">
    <property type="entry name" value="RNA_pol_sigma_r3/r4-like"/>
</dbReference>
<feature type="domain" description="RNA polymerase sigma-70 region 2" evidence="5">
    <location>
        <begin position="19"/>
        <end position="80"/>
    </location>
</feature>
<dbReference type="OrthoDB" id="7268940at2"/>
<dbReference type="Proteomes" id="UP000319897">
    <property type="component" value="Unassembled WGS sequence"/>
</dbReference>
<dbReference type="Pfam" id="PF04542">
    <property type="entry name" value="Sigma70_r2"/>
    <property type="match status" value="1"/>
</dbReference>
<name>A0A501XSS1_9SPHN</name>
<dbReference type="InterPro" id="IPR039425">
    <property type="entry name" value="RNA_pol_sigma-70-like"/>
</dbReference>
<evidence type="ECO:0000313" key="7">
    <source>
        <dbReference type="EMBL" id="TPE63721.1"/>
    </source>
</evidence>
<dbReference type="SUPFAM" id="SSF88659">
    <property type="entry name" value="Sigma3 and sigma4 domains of RNA polymerase sigma factors"/>
    <property type="match status" value="1"/>
</dbReference>
<accession>A0A501XSS1</accession>
<proteinExistence type="inferred from homology"/>
<dbReference type="RefSeq" id="WP_140926757.1">
    <property type="nucleotide sequence ID" value="NZ_VFSU01000011.1"/>
</dbReference>
<dbReference type="InterPro" id="IPR007627">
    <property type="entry name" value="RNA_pol_sigma70_r2"/>
</dbReference>
<keyword evidence="2" id="KW-0805">Transcription regulation</keyword>
<organism evidence="7 8">
    <name type="scientific">Sandaracinobacter neustonicus</name>
    <dbReference type="NCBI Taxonomy" id="1715348"/>
    <lineage>
        <taxon>Bacteria</taxon>
        <taxon>Pseudomonadati</taxon>
        <taxon>Pseudomonadota</taxon>
        <taxon>Alphaproteobacteria</taxon>
        <taxon>Sphingomonadales</taxon>
        <taxon>Sphingosinicellaceae</taxon>
        <taxon>Sandaracinobacter</taxon>
    </lineage>
</organism>
<dbReference type="CDD" id="cd06171">
    <property type="entry name" value="Sigma70_r4"/>
    <property type="match status" value="1"/>
</dbReference>
<dbReference type="EMBL" id="VFSU01000011">
    <property type="protein sequence ID" value="TPE63721.1"/>
    <property type="molecule type" value="Genomic_DNA"/>
</dbReference>
<dbReference type="AlphaFoldDB" id="A0A501XSS1"/>
<sequence>MDDEQDRLAEWVADEILPHEALVRGWLVRRWGRSVDVEDVLQEAYCRISALRSVDHIDSGRAYFFATVQSVVLDGVRRAKVANIRSMTEIDWQYVMDESPLPDRVVESRQQFERVRAALDGLSEIARQIIMLRRVHGLSQKETAQQLGVSENIVENHVTRGLRKVLAAIAEEEGRLTDRMGGKLDQF</sequence>
<evidence type="ECO:0000313" key="8">
    <source>
        <dbReference type="Proteomes" id="UP000319897"/>
    </source>
</evidence>
<dbReference type="SUPFAM" id="SSF88946">
    <property type="entry name" value="Sigma2 domain of RNA polymerase sigma factors"/>
    <property type="match status" value="1"/>
</dbReference>
<dbReference type="Pfam" id="PF08281">
    <property type="entry name" value="Sigma70_r4_2"/>
    <property type="match status" value="1"/>
</dbReference>
<feature type="domain" description="RNA polymerase sigma factor 70 region 4 type 2" evidence="6">
    <location>
        <begin position="113"/>
        <end position="164"/>
    </location>
</feature>
<keyword evidence="4" id="KW-0804">Transcription</keyword>
<evidence type="ECO:0000259" key="6">
    <source>
        <dbReference type="Pfam" id="PF08281"/>
    </source>
</evidence>
<keyword evidence="3" id="KW-0731">Sigma factor</keyword>
<dbReference type="PANTHER" id="PTHR43133:SF63">
    <property type="entry name" value="RNA POLYMERASE SIGMA FACTOR FECI-RELATED"/>
    <property type="match status" value="1"/>
</dbReference>
<dbReference type="NCBIfam" id="TIGR02937">
    <property type="entry name" value="sigma70-ECF"/>
    <property type="match status" value="1"/>
</dbReference>
<dbReference type="InterPro" id="IPR014284">
    <property type="entry name" value="RNA_pol_sigma-70_dom"/>
</dbReference>
<dbReference type="GO" id="GO:0006352">
    <property type="term" value="P:DNA-templated transcription initiation"/>
    <property type="evidence" value="ECO:0007669"/>
    <property type="project" value="InterPro"/>
</dbReference>
<dbReference type="InterPro" id="IPR036388">
    <property type="entry name" value="WH-like_DNA-bd_sf"/>
</dbReference>
<keyword evidence="8" id="KW-1185">Reference proteome</keyword>
<dbReference type="GO" id="GO:0016987">
    <property type="term" value="F:sigma factor activity"/>
    <property type="evidence" value="ECO:0007669"/>
    <property type="project" value="UniProtKB-KW"/>
</dbReference>
<comment type="similarity">
    <text evidence="1">Belongs to the sigma-70 factor family. ECF subfamily.</text>
</comment>
<evidence type="ECO:0000256" key="4">
    <source>
        <dbReference type="ARBA" id="ARBA00023163"/>
    </source>
</evidence>
<dbReference type="Gene3D" id="1.10.1740.10">
    <property type="match status" value="1"/>
</dbReference>
<evidence type="ECO:0000256" key="3">
    <source>
        <dbReference type="ARBA" id="ARBA00023082"/>
    </source>
</evidence>
<evidence type="ECO:0000256" key="1">
    <source>
        <dbReference type="ARBA" id="ARBA00010641"/>
    </source>
</evidence>
<gene>
    <name evidence="7" type="ORF">FJQ54_02375</name>
</gene>
<reference evidence="7 8" key="1">
    <citation type="submission" date="2019-06" db="EMBL/GenBank/DDBJ databases">
        <authorList>
            <person name="Lee I."/>
            <person name="Jang G.I."/>
            <person name="Hwang C.Y."/>
        </authorList>
    </citation>
    <scope>NUCLEOTIDE SEQUENCE [LARGE SCALE GENOMIC DNA]</scope>
    <source>
        <strain evidence="7 8">PAMC 28131</strain>
    </source>
</reference>
<protein>
    <submittedName>
        <fullName evidence="7">RNA polymerase sigma factor</fullName>
    </submittedName>
</protein>
<comment type="caution">
    <text evidence="7">The sequence shown here is derived from an EMBL/GenBank/DDBJ whole genome shotgun (WGS) entry which is preliminary data.</text>
</comment>
<dbReference type="InterPro" id="IPR013325">
    <property type="entry name" value="RNA_pol_sigma_r2"/>
</dbReference>
<dbReference type="PANTHER" id="PTHR43133">
    <property type="entry name" value="RNA POLYMERASE ECF-TYPE SIGMA FACTO"/>
    <property type="match status" value="1"/>
</dbReference>
<dbReference type="InterPro" id="IPR013249">
    <property type="entry name" value="RNA_pol_sigma70_r4_t2"/>
</dbReference>
<dbReference type="GO" id="GO:0003677">
    <property type="term" value="F:DNA binding"/>
    <property type="evidence" value="ECO:0007669"/>
    <property type="project" value="InterPro"/>
</dbReference>